<dbReference type="Gene3D" id="3.40.33.10">
    <property type="entry name" value="CAP"/>
    <property type="match status" value="4"/>
</dbReference>
<feature type="compositionally biased region" description="Low complexity" evidence="1">
    <location>
        <begin position="557"/>
        <end position="571"/>
    </location>
</feature>
<feature type="domain" description="SCP" evidence="2">
    <location>
        <begin position="198"/>
        <end position="332"/>
    </location>
</feature>
<evidence type="ECO:0000259" key="2">
    <source>
        <dbReference type="SMART" id="SM00198"/>
    </source>
</evidence>
<organism evidence="3 4">
    <name type="scientific">Branchiostoma floridae</name>
    <name type="common">Florida lancelet</name>
    <name type="synonym">Amphioxus</name>
    <dbReference type="NCBI Taxonomy" id="7739"/>
    <lineage>
        <taxon>Eukaryota</taxon>
        <taxon>Metazoa</taxon>
        <taxon>Chordata</taxon>
        <taxon>Cephalochordata</taxon>
        <taxon>Leptocardii</taxon>
        <taxon>Amphioxiformes</taxon>
        <taxon>Branchiostomatidae</taxon>
        <taxon>Branchiostoma</taxon>
    </lineage>
</organism>
<reference evidence="3" key="1">
    <citation type="journal article" date="2020" name="Nat. Ecol. Evol.">
        <title>Deeply conserved synteny resolves early events in vertebrate evolution.</title>
        <authorList>
            <person name="Simakov O."/>
            <person name="Marletaz F."/>
            <person name="Yue J.X."/>
            <person name="O'Connell B."/>
            <person name="Jenkins J."/>
            <person name="Brandt A."/>
            <person name="Calef R."/>
            <person name="Tung C.H."/>
            <person name="Huang T.K."/>
            <person name="Schmutz J."/>
            <person name="Satoh N."/>
            <person name="Yu J.K."/>
            <person name="Putnam N.H."/>
            <person name="Green R.E."/>
            <person name="Rokhsar D.S."/>
        </authorList>
    </citation>
    <scope>NUCLEOTIDE SEQUENCE [LARGE SCALE GENOMIC DNA]</scope>
    <source>
        <strain evidence="3">S238N-H82</strain>
    </source>
</reference>
<dbReference type="InterPro" id="IPR034113">
    <property type="entry name" value="SCP_GAPR1-like"/>
</dbReference>
<reference evidence="4" key="2">
    <citation type="submission" date="2025-08" db="UniProtKB">
        <authorList>
            <consortium name="RefSeq"/>
        </authorList>
    </citation>
    <scope>IDENTIFICATION</scope>
    <source>
        <strain evidence="4">S238N-H82</strain>
        <tissue evidence="4">Testes</tissue>
    </source>
</reference>
<sequence>MPTEFEKDCLAAHNDYRAKHGVSPLKLSKSLTKHAQKWAEHLVKCSSFQHSGNHDYGENIGMKWSSNNEAVSGASIAEMWYSEIEKYDFRKGGHQPGTGHFTQVVWKGSQEFGVGVATDGRGKTIVVGNYYPPGNMLGDFDDNVLPPGSPPKGGRGPSPSNRWDDKPPKGNFRPIPTSRPSRRSPSPEHTCSKVDTGDFAEDCLSAQNDYRQKHGAPPLKISAKLCKHAQQWADRLVKSNTLQHSGNHDYGENIGMKWSSDNKPVSGASIADMWYSEIEKYDFRKGGHQPGTGHFTQVVWKGSQEFGVGVATDGRGKTIVVGNYYPPGNMLGDFDENVLPPGSPVKGGHSKPRDPSPSNRWDSKPSRPSRRSPSPEQSRVDTGDFAEDCLSAQNDYRQKHGAPPLKMSAKLCKHAQQWADHLVKSNTLQHSGNHDYGENIGMKWSSDNKPVSGASIADMWYSEIEKYDFRKGGHQPGTGHFTQVVWKESQEFGVGVATDGRGKTIVVGNYYPPGNMLGDFDDNVLPPGSPVKGGHSKPRDPSPSNRWDDKPSGGNFRPTPTSRPSRRSPSPEQSKGDFAEDCLSAQNDYRQKHGAPPLKMSAKLCKHAQQWADRLVKSNTLQHSGNHDYGENIGMKWSSDNKPVSGARNFYWRRLRGGGIF</sequence>
<dbReference type="InterPro" id="IPR018244">
    <property type="entry name" value="Allrgn_V5/Tpx1_CS"/>
</dbReference>
<evidence type="ECO:0000313" key="3">
    <source>
        <dbReference type="Proteomes" id="UP000001554"/>
    </source>
</evidence>
<dbReference type="InterPro" id="IPR035940">
    <property type="entry name" value="CAP_sf"/>
</dbReference>
<dbReference type="AlphaFoldDB" id="A0A9J7LK18"/>
<dbReference type="OMA" id="IFIVARY"/>
<evidence type="ECO:0000256" key="1">
    <source>
        <dbReference type="SAM" id="MobiDB-lite"/>
    </source>
</evidence>
<feature type="region of interest" description="Disordered" evidence="1">
    <location>
        <begin position="335"/>
        <end position="382"/>
    </location>
</feature>
<dbReference type="FunFam" id="3.40.33.10:FF:000002">
    <property type="entry name" value="Golgi-associated plant pathogenesis-related protein 1"/>
    <property type="match status" value="3"/>
</dbReference>
<name>A0A9J7LK18_BRAFL</name>
<protein>
    <submittedName>
        <fullName evidence="4">Uncharacterized protein LOC118421183</fullName>
    </submittedName>
</protein>
<dbReference type="Proteomes" id="UP000001554">
    <property type="component" value="Chromosome 8"/>
</dbReference>
<dbReference type="PANTHER" id="PTHR10334">
    <property type="entry name" value="CYSTEINE-RICH SECRETORY PROTEIN-RELATED"/>
    <property type="match status" value="1"/>
</dbReference>
<dbReference type="RefSeq" id="XP_035684238.1">
    <property type="nucleotide sequence ID" value="XM_035828345.1"/>
</dbReference>
<feature type="domain" description="SCP" evidence="2">
    <location>
        <begin position="384"/>
        <end position="518"/>
    </location>
</feature>
<evidence type="ECO:0000313" key="4">
    <source>
        <dbReference type="RefSeq" id="XP_035684238.1"/>
    </source>
</evidence>
<dbReference type="OrthoDB" id="337038at2759"/>
<proteinExistence type="predicted"/>
<dbReference type="PROSITE" id="PS01009">
    <property type="entry name" value="CRISP_1"/>
    <property type="match status" value="3"/>
</dbReference>
<feature type="domain" description="SCP" evidence="2">
    <location>
        <begin position="4"/>
        <end position="138"/>
    </location>
</feature>
<dbReference type="SUPFAM" id="SSF55797">
    <property type="entry name" value="PR-1-like"/>
    <property type="match status" value="4"/>
</dbReference>
<feature type="region of interest" description="Disordered" evidence="1">
    <location>
        <begin position="138"/>
        <end position="195"/>
    </location>
</feature>
<dbReference type="GeneID" id="118421183"/>
<accession>A0A9J7LK18</accession>
<dbReference type="CDD" id="cd05382">
    <property type="entry name" value="CAP_GAPR1-like"/>
    <property type="match status" value="3"/>
</dbReference>
<keyword evidence="3" id="KW-1185">Reference proteome</keyword>
<dbReference type="PRINTS" id="PR00837">
    <property type="entry name" value="V5TPXLIKE"/>
</dbReference>
<dbReference type="KEGG" id="bfo:118421183"/>
<dbReference type="GO" id="GO:0005615">
    <property type="term" value="C:extracellular space"/>
    <property type="evidence" value="ECO:0000318"/>
    <property type="project" value="GO_Central"/>
</dbReference>
<gene>
    <name evidence="4" type="primary">LOC118421183</name>
</gene>
<dbReference type="SMART" id="SM00198">
    <property type="entry name" value="SCP"/>
    <property type="match status" value="3"/>
</dbReference>
<dbReference type="InterPro" id="IPR001283">
    <property type="entry name" value="CRISP-related"/>
</dbReference>
<feature type="region of interest" description="Disordered" evidence="1">
    <location>
        <begin position="520"/>
        <end position="578"/>
    </location>
</feature>
<dbReference type="Pfam" id="PF00188">
    <property type="entry name" value="CAP"/>
    <property type="match status" value="4"/>
</dbReference>
<dbReference type="InterPro" id="IPR014044">
    <property type="entry name" value="CAP_dom"/>
</dbReference>